<dbReference type="RefSeq" id="WP_141636837.1">
    <property type="nucleotide sequence ID" value="NZ_VIGB01000003.1"/>
</dbReference>
<evidence type="ECO:0000313" key="2">
    <source>
        <dbReference type="Proteomes" id="UP000319103"/>
    </source>
</evidence>
<dbReference type="AlphaFoldDB" id="A0A540WBH9"/>
<name>A0A540WBH9_9ACTN</name>
<dbReference type="EMBL" id="VIGB01000003">
    <property type="protein sequence ID" value="TQF06405.1"/>
    <property type="molecule type" value="Genomic_DNA"/>
</dbReference>
<reference evidence="1 2" key="1">
    <citation type="submission" date="2019-06" db="EMBL/GenBank/DDBJ databases">
        <title>Description of Kitasatospora acidophila sp. nov. isolated from pine grove soil, and reclassification of Streptomyces novaecaesareae to Kitasatospora novaeceasareae comb. nov.</title>
        <authorList>
            <person name="Kim M.J."/>
        </authorList>
    </citation>
    <scope>NUCLEOTIDE SEQUENCE [LARGE SCALE GENOMIC DNA]</scope>
    <source>
        <strain evidence="1 2">MMS16-CNU292</strain>
    </source>
</reference>
<organism evidence="1 2">
    <name type="scientific">Kitasatospora acidiphila</name>
    <dbReference type="NCBI Taxonomy" id="2567942"/>
    <lineage>
        <taxon>Bacteria</taxon>
        <taxon>Bacillati</taxon>
        <taxon>Actinomycetota</taxon>
        <taxon>Actinomycetes</taxon>
        <taxon>Kitasatosporales</taxon>
        <taxon>Streptomycetaceae</taxon>
        <taxon>Kitasatospora</taxon>
    </lineage>
</organism>
<keyword evidence="2" id="KW-1185">Reference proteome</keyword>
<gene>
    <name evidence="1" type="ORF">E6W39_34600</name>
</gene>
<evidence type="ECO:0000313" key="1">
    <source>
        <dbReference type="EMBL" id="TQF06405.1"/>
    </source>
</evidence>
<dbReference type="Proteomes" id="UP000319103">
    <property type="component" value="Unassembled WGS sequence"/>
</dbReference>
<accession>A0A540WBH9</accession>
<proteinExistence type="predicted"/>
<sequence length="206" mass="22298">MDPTALSDTANGIKEAIGELKKLGIVEGAEVGRGFSNIALTGMQVGNGGLQSALQNFCDRWSWQVRRLVHDGNDIAQKLHLSAGRYYDQEQYMSGAFKDLANAAIGNPDLTDKQVEGESWDTVLGNNPYTQIRGADYSQQSFNQAMLDSKAAWESTGADMLNSDPRLKALNALTPNGAAVTGDEAKRLEAEAEKNRALAQQMGDHH</sequence>
<dbReference type="OrthoDB" id="3872177at2"/>
<protein>
    <submittedName>
        <fullName evidence="1">Uncharacterized protein</fullName>
    </submittedName>
</protein>
<comment type="caution">
    <text evidence="1">The sequence shown here is derived from an EMBL/GenBank/DDBJ whole genome shotgun (WGS) entry which is preliminary data.</text>
</comment>